<dbReference type="InterPro" id="IPR051783">
    <property type="entry name" value="NAD(P)-dependent_oxidoreduct"/>
</dbReference>
<dbReference type="InterPro" id="IPR036291">
    <property type="entry name" value="NAD(P)-bd_dom_sf"/>
</dbReference>
<reference evidence="2 3" key="1">
    <citation type="submission" date="2020-07" db="EMBL/GenBank/DDBJ databases">
        <authorList>
            <person name="Feng X."/>
        </authorList>
    </citation>
    <scope>NUCLEOTIDE SEQUENCE [LARGE SCALE GENOMIC DNA]</scope>
    <source>
        <strain evidence="2 3">JCM14086</strain>
    </source>
</reference>
<dbReference type="EMBL" id="JACHVA010000007">
    <property type="protein sequence ID" value="MBC2600249.1"/>
    <property type="molecule type" value="Genomic_DNA"/>
</dbReference>
<gene>
    <name evidence="2" type="ORF">H5P30_00475</name>
</gene>
<dbReference type="Proteomes" id="UP000525652">
    <property type="component" value="Unassembled WGS sequence"/>
</dbReference>
<name>A0A7X1AV28_9BACT</name>
<dbReference type="Pfam" id="PF01370">
    <property type="entry name" value="Epimerase"/>
    <property type="match status" value="1"/>
</dbReference>
<dbReference type="InterPro" id="IPR001509">
    <property type="entry name" value="Epimerase_deHydtase"/>
</dbReference>
<proteinExistence type="predicted"/>
<protein>
    <submittedName>
        <fullName evidence="2">NAD(P)-dependent oxidoreductase</fullName>
    </submittedName>
</protein>
<dbReference type="Gene3D" id="3.40.50.720">
    <property type="entry name" value="NAD(P)-binding Rossmann-like Domain"/>
    <property type="match status" value="1"/>
</dbReference>
<evidence type="ECO:0000259" key="1">
    <source>
        <dbReference type="Pfam" id="PF01370"/>
    </source>
</evidence>
<dbReference type="PANTHER" id="PTHR48079">
    <property type="entry name" value="PROTEIN YEEZ"/>
    <property type="match status" value="1"/>
</dbReference>
<keyword evidence="3" id="KW-1185">Reference proteome</keyword>
<dbReference type="RefSeq" id="WP_185691006.1">
    <property type="nucleotide sequence ID" value="NZ_JACHVA010000007.1"/>
</dbReference>
<evidence type="ECO:0000313" key="2">
    <source>
        <dbReference type="EMBL" id="MBC2600249.1"/>
    </source>
</evidence>
<organism evidence="2 3">
    <name type="scientific">Puniceicoccus vermicola</name>
    <dbReference type="NCBI Taxonomy" id="388746"/>
    <lineage>
        <taxon>Bacteria</taxon>
        <taxon>Pseudomonadati</taxon>
        <taxon>Verrucomicrobiota</taxon>
        <taxon>Opitutia</taxon>
        <taxon>Puniceicoccales</taxon>
        <taxon>Puniceicoccaceae</taxon>
        <taxon>Puniceicoccus</taxon>
    </lineage>
</organism>
<feature type="domain" description="NAD-dependent epimerase/dehydratase" evidence="1">
    <location>
        <begin position="9"/>
        <end position="197"/>
    </location>
</feature>
<dbReference type="AlphaFoldDB" id="A0A7X1AV28"/>
<dbReference type="SUPFAM" id="SSF51735">
    <property type="entry name" value="NAD(P)-binding Rossmann-fold domains"/>
    <property type="match status" value="1"/>
</dbReference>
<dbReference type="PANTHER" id="PTHR48079:SF6">
    <property type="entry name" value="NAD(P)-BINDING DOMAIN-CONTAINING PROTEIN-RELATED"/>
    <property type="match status" value="1"/>
</dbReference>
<dbReference type="GO" id="GO:0005737">
    <property type="term" value="C:cytoplasm"/>
    <property type="evidence" value="ECO:0007669"/>
    <property type="project" value="TreeGrafter"/>
</dbReference>
<sequence length="239" mass="26087">MVISSERRVFVAGSTGAIGQVLCRLLIEDGWLVVGTTRSKEKAEHLRTLGVDPVVVDVYDREALMSAVDAAKPNVVVHQLTDLPKDFTPEAMTVARPRNARIREVGTDNLVAAAVAAGAKRFVAQSIAFAYASGQPPFSEESPLDASTYSSVIHLEKRVLESDLEGVVLRYGKLYGPNTWTLDPPEEIPLHVEAAADAARRAMTLGLGVYNLVEDETTVTNSKAKRELEWKPEFRMPVS</sequence>
<accession>A0A7X1AV28</accession>
<evidence type="ECO:0000313" key="3">
    <source>
        <dbReference type="Proteomes" id="UP000525652"/>
    </source>
</evidence>
<dbReference type="GO" id="GO:0004029">
    <property type="term" value="F:aldehyde dehydrogenase (NAD+) activity"/>
    <property type="evidence" value="ECO:0007669"/>
    <property type="project" value="TreeGrafter"/>
</dbReference>
<comment type="caution">
    <text evidence="2">The sequence shown here is derived from an EMBL/GenBank/DDBJ whole genome shotgun (WGS) entry which is preliminary data.</text>
</comment>